<feature type="domain" description="Apple" evidence="7">
    <location>
        <begin position="1"/>
        <end position="71"/>
    </location>
</feature>
<dbReference type="SMART" id="SM00473">
    <property type="entry name" value="PAN_AP"/>
    <property type="match status" value="1"/>
</dbReference>
<dbReference type="GO" id="GO:0004674">
    <property type="term" value="F:protein serine/threonine kinase activity"/>
    <property type="evidence" value="ECO:0007669"/>
    <property type="project" value="UniProtKB-KW"/>
</dbReference>
<keyword evidence="5" id="KW-0067">ATP-binding</keyword>
<name>A0A834ZPI3_TETSI</name>
<accession>A0A834ZPI3</accession>
<dbReference type="InterPro" id="IPR011009">
    <property type="entry name" value="Kinase-like_dom_sf"/>
</dbReference>
<gene>
    <name evidence="8" type="ORF">HHK36_005481</name>
</gene>
<dbReference type="GO" id="GO:0005886">
    <property type="term" value="C:plasma membrane"/>
    <property type="evidence" value="ECO:0007669"/>
    <property type="project" value="TreeGrafter"/>
</dbReference>
<keyword evidence="4" id="KW-0418">Kinase</keyword>
<feature type="transmembrane region" description="Helical" evidence="6">
    <location>
        <begin position="85"/>
        <end position="105"/>
    </location>
</feature>
<dbReference type="Pfam" id="PF11883">
    <property type="entry name" value="DUF3403"/>
    <property type="match status" value="1"/>
</dbReference>
<dbReference type="PANTHER" id="PTHR27002">
    <property type="entry name" value="RECEPTOR-LIKE SERINE/THREONINE-PROTEIN KINASE SD1-8"/>
    <property type="match status" value="1"/>
</dbReference>
<comment type="caution">
    <text evidence="8">The sequence shown here is derived from an EMBL/GenBank/DDBJ whole genome shotgun (WGS) entry which is preliminary data.</text>
</comment>
<evidence type="ECO:0000256" key="1">
    <source>
        <dbReference type="ARBA" id="ARBA00022527"/>
    </source>
</evidence>
<keyword evidence="6" id="KW-0812">Transmembrane</keyword>
<proteinExistence type="predicted"/>
<keyword evidence="1" id="KW-0723">Serine/threonine-protein kinase</keyword>
<evidence type="ECO:0000256" key="6">
    <source>
        <dbReference type="SAM" id="Phobius"/>
    </source>
</evidence>
<evidence type="ECO:0000259" key="7">
    <source>
        <dbReference type="PROSITE" id="PS50948"/>
    </source>
</evidence>
<dbReference type="OrthoDB" id="998752at2759"/>
<dbReference type="AlphaFoldDB" id="A0A834ZPI3"/>
<dbReference type="Proteomes" id="UP000655225">
    <property type="component" value="Unassembled WGS sequence"/>
</dbReference>
<dbReference type="PROSITE" id="PS50948">
    <property type="entry name" value="PAN"/>
    <property type="match status" value="1"/>
</dbReference>
<evidence type="ECO:0000256" key="3">
    <source>
        <dbReference type="ARBA" id="ARBA00022741"/>
    </source>
</evidence>
<organism evidence="8 9">
    <name type="scientific">Tetracentron sinense</name>
    <name type="common">Spur-leaf</name>
    <dbReference type="NCBI Taxonomy" id="13715"/>
    <lineage>
        <taxon>Eukaryota</taxon>
        <taxon>Viridiplantae</taxon>
        <taxon>Streptophyta</taxon>
        <taxon>Embryophyta</taxon>
        <taxon>Tracheophyta</taxon>
        <taxon>Spermatophyta</taxon>
        <taxon>Magnoliopsida</taxon>
        <taxon>Trochodendrales</taxon>
        <taxon>Trochodendraceae</taxon>
        <taxon>Tetracentron</taxon>
    </lineage>
</organism>
<protein>
    <recommendedName>
        <fullName evidence="7">Apple domain-containing protein</fullName>
    </recommendedName>
</protein>
<dbReference type="Gene3D" id="1.10.510.10">
    <property type="entry name" value="Transferase(Phosphotransferase) domain 1"/>
    <property type="match status" value="1"/>
</dbReference>
<keyword evidence="6" id="KW-0472">Membrane</keyword>
<evidence type="ECO:0000256" key="2">
    <source>
        <dbReference type="ARBA" id="ARBA00022679"/>
    </source>
</evidence>
<dbReference type="Pfam" id="PF08276">
    <property type="entry name" value="PAN_2"/>
    <property type="match status" value="1"/>
</dbReference>
<keyword evidence="2" id="KW-0808">Transferase</keyword>
<sequence length="264" mass="28955">MPKMRLPVKRQHLAVGSAEDCKLACLSNCSRTAYAYATGGDGCSIWDGDLFNLQHFSVNENAGNDLYLRLAAPEFPNSKGNKRKLWAIVAVVVAMTVLLLASFIWGQWMRKLKEKGEVEIGQDLLLLDLGISIAATENEASNKNKIDKGKKDAGLPLFSFASAWELWKSDRALELMDPILSFPSSTPMLLRYINVGLLCVQENATDRPTMSDVVSVLSNELTPLPTPKQPAFSAGRSVIDANSHMNKLEACSVNEVTISLLEAR</sequence>
<keyword evidence="3" id="KW-0547">Nucleotide-binding</keyword>
<dbReference type="EMBL" id="JABCRI010000003">
    <property type="protein sequence ID" value="KAF8409405.1"/>
    <property type="molecule type" value="Genomic_DNA"/>
</dbReference>
<evidence type="ECO:0000256" key="4">
    <source>
        <dbReference type="ARBA" id="ARBA00022777"/>
    </source>
</evidence>
<keyword evidence="9" id="KW-1185">Reference proteome</keyword>
<dbReference type="SUPFAM" id="SSF56112">
    <property type="entry name" value="Protein kinase-like (PK-like)"/>
    <property type="match status" value="1"/>
</dbReference>
<dbReference type="GO" id="GO:0005524">
    <property type="term" value="F:ATP binding"/>
    <property type="evidence" value="ECO:0007669"/>
    <property type="project" value="UniProtKB-KW"/>
</dbReference>
<keyword evidence="6" id="KW-1133">Transmembrane helix</keyword>
<dbReference type="CDD" id="cd01098">
    <property type="entry name" value="PAN_AP_plant"/>
    <property type="match status" value="1"/>
</dbReference>
<reference evidence="8 9" key="1">
    <citation type="submission" date="2020-04" db="EMBL/GenBank/DDBJ databases">
        <title>Plant Genome Project.</title>
        <authorList>
            <person name="Zhang R.-G."/>
        </authorList>
    </citation>
    <scope>NUCLEOTIDE SEQUENCE [LARGE SCALE GENOMIC DNA]</scope>
    <source>
        <strain evidence="8">YNK0</strain>
        <tissue evidence="8">Leaf</tissue>
    </source>
</reference>
<evidence type="ECO:0000256" key="5">
    <source>
        <dbReference type="ARBA" id="ARBA00022840"/>
    </source>
</evidence>
<dbReference type="InterPro" id="IPR003609">
    <property type="entry name" value="Pan_app"/>
</dbReference>
<dbReference type="OMA" id="MRISLHE"/>
<evidence type="ECO:0000313" key="8">
    <source>
        <dbReference type="EMBL" id="KAF8409405.1"/>
    </source>
</evidence>
<dbReference type="PANTHER" id="PTHR27002:SF925">
    <property type="entry name" value="RECEPTOR-LIKE SERINE_THREONINE-PROTEIN KINASE"/>
    <property type="match status" value="1"/>
</dbReference>
<evidence type="ECO:0000313" key="9">
    <source>
        <dbReference type="Proteomes" id="UP000655225"/>
    </source>
</evidence>
<dbReference type="InterPro" id="IPR021820">
    <property type="entry name" value="S-locus_recpt_kinase_C"/>
</dbReference>